<protein>
    <submittedName>
        <fullName evidence="1">Uncharacterized protein</fullName>
    </submittedName>
</protein>
<gene>
    <name evidence="1" type="ORF">DNU06_10665</name>
</gene>
<reference evidence="1 2" key="1">
    <citation type="submission" date="2018-06" db="EMBL/GenBank/DDBJ databases">
        <title>The draft genome sequence of Crocinitomix sp. SM1701.</title>
        <authorList>
            <person name="Zhang X."/>
        </authorList>
    </citation>
    <scope>NUCLEOTIDE SEQUENCE [LARGE SCALE GENOMIC DNA]</scope>
    <source>
        <strain evidence="1 2">SM1701</strain>
    </source>
</reference>
<comment type="caution">
    <text evidence="1">The sequence shown here is derived from an EMBL/GenBank/DDBJ whole genome shotgun (WGS) entry which is preliminary data.</text>
</comment>
<sequence length="100" mass="11071">MSLSFGQLKGEIATDKRPLLQPFDFEIVGSKNAILVFNITVNEKGDVVTCELDKMATTGYSTPNMVKGKNKIKAELKFVADTMYPQFHRGTVTITVQKAD</sequence>
<dbReference type="AlphaFoldDB" id="A0A2W1NFC0"/>
<evidence type="ECO:0000313" key="2">
    <source>
        <dbReference type="Proteomes" id="UP000249248"/>
    </source>
</evidence>
<keyword evidence="2" id="KW-1185">Reference proteome</keyword>
<name>A0A2W1NFC0_9FLAO</name>
<organism evidence="1 2">
    <name type="scientific">Putridiphycobacter roseus</name>
    <dbReference type="NCBI Taxonomy" id="2219161"/>
    <lineage>
        <taxon>Bacteria</taxon>
        <taxon>Pseudomonadati</taxon>
        <taxon>Bacteroidota</taxon>
        <taxon>Flavobacteriia</taxon>
        <taxon>Flavobacteriales</taxon>
        <taxon>Crocinitomicaceae</taxon>
        <taxon>Putridiphycobacter</taxon>
    </lineage>
</organism>
<accession>A0A2W1NFC0</accession>
<evidence type="ECO:0000313" key="1">
    <source>
        <dbReference type="EMBL" id="PZE16716.1"/>
    </source>
</evidence>
<dbReference type="Proteomes" id="UP000249248">
    <property type="component" value="Unassembled WGS sequence"/>
</dbReference>
<proteinExistence type="predicted"/>
<dbReference type="EMBL" id="QKSB01000006">
    <property type="protein sequence ID" value="PZE16716.1"/>
    <property type="molecule type" value="Genomic_DNA"/>
</dbReference>